<evidence type="ECO:0000256" key="2">
    <source>
        <dbReference type="ARBA" id="ARBA00022692"/>
    </source>
</evidence>
<name>A0ABD6BKL1_9EURY</name>
<dbReference type="PANTHER" id="PTHR10806">
    <property type="entry name" value="SIGNAL PEPTIDASE COMPLEX CATALYTIC SUBUNIT SEC11"/>
    <property type="match status" value="1"/>
</dbReference>
<evidence type="ECO:0000256" key="4">
    <source>
        <dbReference type="ARBA" id="ARBA00023136"/>
    </source>
</evidence>
<accession>A0ABD6BKL1</accession>
<dbReference type="InterPro" id="IPR019533">
    <property type="entry name" value="Peptidase_S26"/>
</dbReference>
<dbReference type="RefSeq" id="WP_390289918.1">
    <property type="nucleotide sequence ID" value="NZ_JBHUDI010000011.1"/>
</dbReference>
<feature type="compositionally biased region" description="Basic and acidic residues" evidence="5">
    <location>
        <begin position="1"/>
        <end position="19"/>
    </location>
</feature>
<keyword evidence="3 6" id="KW-1133">Transmembrane helix</keyword>
<organism evidence="7 8">
    <name type="scientific">Haloarchaeobius amylolyticus</name>
    <dbReference type="NCBI Taxonomy" id="1198296"/>
    <lineage>
        <taxon>Archaea</taxon>
        <taxon>Methanobacteriati</taxon>
        <taxon>Methanobacteriota</taxon>
        <taxon>Stenosarchaea group</taxon>
        <taxon>Halobacteria</taxon>
        <taxon>Halobacteriales</taxon>
        <taxon>Halorubellaceae</taxon>
        <taxon>Haloarchaeobius</taxon>
    </lineage>
</organism>
<proteinExistence type="predicted"/>
<dbReference type="SUPFAM" id="SSF51306">
    <property type="entry name" value="LexA/Signal peptidase"/>
    <property type="match status" value="1"/>
</dbReference>
<dbReference type="InterPro" id="IPR036286">
    <property type="entry name" value="LexA/Signal_pep-like_sf"/>
</dbReference>
<evidence type="ECO:0000256" key="5">
    <source>
        <dbReference type="SAM" id="MobiDB-lite"/>
    </source>
</evidence>
<dbReference type="GO" id="GO:0016020">
    <property type="term" value="C:membrane"/>
    <property type="evidence" value="ECO:0007669"/>
    <property type="project" value="UniProtKB-SubCell"/>
</dbReference>
<protein>
    <submittedName>
        <fullName evidence="7">S26 family signal peptidase</fullName>
    </submittedName>
</protein>
<dbReference type="EMBL" id="JBHUDI010000011">
    <property type="protein sequence ID" value="MFD1565268.1"/>
    <property type="molecule type" value="Genomic_DNA"/>
</dbReference>
<dbReference type="CDD" id="cd06530">
    <property type="entry name" value="S26_SPase_I"/>
    <property type="match status" value="1"/>
</dbReference>
<evidence type="ECO:0000256" key="3">
    <source>
        <dbReference type="ARBA" id="ARBA00022989"/>
    </source>
</evidence>
<reference evidence="7 8" key="1">
    <citation type="journal article" date="2019" name="Int. J. Syst. Evol. Microbiol.">
        <title>The Global Catalogue of Microorganisms (GCM) 10K type strain sequencing project: providing services to taxonomists for standard genome sequencing and annotation.</title>
        <authorList>
            <consortium name="The Broad Institute Genomics Platform"/>
            <consortium name="The Broad Institute Genome Sequencing Center for Infectious Disease"/>
            <person name="Wu L."/>
            <person name="Ma J."/>
        </authorList>
    </citation>
    <scope>NUCLEOTIDE SEQUENCE [LARGE SCALE GENOMIC DNA]</scope>
    <source>
        <strain evidence="7 8">CGMCC 1.12230</strain>
    </source>
</reference>
<feature type="compositionally biased region" description="Polar residues" evidence="5">
    <location>
        <begin position="36"/>
        <end position="45"/>
    </location>
</feature>
<feature type="transmembrane region" description="Helical" evidence="6">
    <location>
        <begin position="73"/>
        <end position="94"/>
    </location>
</feature>
<gene>
    <name evidence="7" type="ORF">ACFR99_17160</name>
</gene>
<dbReference type="Proteomes" id="UP001597076">
    <property type="component" value="Unassembled WGS sequence"/>
</dbReference>
<evidence type="ECO:0000313" key="7">
    <source>
        <dbReference type="EMBL" id="MFD1565268.1"/>
    </source>
</evidence>
<evidence type="ECO:0000256" key="1">
    <source>
        <dbReference type="ARBA" id="ARBA00004370"/>
    </source>
</evidence>
<evidence type="ECO:0000313" key="8">
    <source>
        <dbReference type="Proteomes" id="UP001597076"/>
    </source>
</evidence>
<dbReference type="AlphaFoldDB" id="A0ABD6BKL1"/>
<evidence type="ECO:0000256" key="6">
    <source>
        <dbReference type="SAM" id="Phobius"/>
    </source>
</evidence>
<keyword evidence="4 6" id="KW-0472">Membrane</keyword>
<dbReference type="PANTHER" id="PTHR10806:SF6">
    <property type="entry name" value="SIGNAL PEPTIDASE COMPLEX CATALYTIC SUBUNIT SEC11"/>
    <property type="match status" value="1"/>
</dbReference>
<dbReference type="InterPro" id="IPR001733">
    <property type="entry name" value="Peptidase_S26B"/>
</dbReference>
<keyword evidence="8" id="KW-1185">Reference proteome</keyword>
<keyword evidence="2 6" id="KW-0812">Transmembrane</keyword>
<feature type="region of interest" description="Disordered" evidence="5">
    <location>
        <begin position="1"/>
        <end position="46"/>
    </location>
</feature>
<comment type="caution">
    <text evidence="7">The sequence shown here is derived from an EMBL/GenBank/DDBJ whole genome shotgun (WGS) entry which is preliminary data.</text>
</comment>
<sequence length="291" mass="31030">MDGPDVSERSRNRSGPRDDAESEMDPASDRSRHQRTAASRATTSRGDGVTIDDGLVRWLLETDDRMGTTIRDLATIIAIIAIAGSLLFGVSGTWPPLVAVESGSMDPHIEQGDLVFVVDSGRFVGDGAVAGTDVVTAQRGHARGYAKFDNPGDVVIFLPNGDPTKTPTIHRAQFWVDEGERWVETKADPAYMHGVTCAEIASCPAPHDGFITKGDANPAYDQVPQSGAETTVVSDEWIIGKALVRVPWIGQVRLAIDSVRSVVGTGPIVVATVGSVIALIWYGSAADTHDR</sequence>
<comment type="subcellular location">
    <subcellularLocation>
        <location evidence="1">Membrane</location>
    </subcellularLocation>
</comment>